<dbReference type="Proteomes" id="UP001058974">
    <property type="component" value="Chromosome 1"/>
</dbReference>
<gene>
    <name evidence="1" type="ORF">KIW84_015062</name>
</gene>
<accession>A0A9D5BPS6</accession>
<proteinExistence type="predicted"/>
<keyword evidence="2" id="KW-1185">Reference proteome</keyword>
<evidence type="ECO:0000313" key="1">
    <source>
        <dbReference type="EMBL" id="KAI5447460.1"/>
    </source>
</evidence>
<evidence type="ECO:0000313" key="2">
    <source>
        <dbReference type="Proteomes" id="UP001058974"/>
    </source>
</evidence>
<dbReference type="InterPro" id="IPR012340">
    <property type="entry name" value="NA-bd_OB-fold"/>
</dbReference>
<name>A0A9D5BPS6_PEA</name>
<dbReference type="Gramene" id="Psat01G0506200-T1">
    <property type="protein sequence ID" value="KAI5447460.1"/>
    <property type="gene ID" value="KIW84_015062"/>
</dbReference>
<organism evidence="1 2">
    <name type="scientific">Pisum sativum</name>
    <name type="common">Garden pea</name>
    <name type="synonym">Lathyrus oleraceus</name>
    <dbReference type="NCBI Taxonomy" id="3888"/>
    <lineage>
        <taxon>Eukaryota</taxon>
        <taxon>Viridiplantae</taxon>
        <taxon>Streptophyta</taxon>
        <taxon>Embryophyta</taxon>
        <taxon>Tracheophyta</taxon>
        <taxon>Spermatophyta</taxon>
        <taxon>Magnoliopsida</taxon>
        <taxon>eudicotyledons</taxon>
        <taxon>Gunneridae</taxon>
        <taxon>Pentapetalae</taxon>
        <taxon>rosids</taxon>
        <taxon>fabids</taxon>
        <taxon>Fabales</taxon>
        <taxon>Fabaceae</taxon>
        <taxon>Papilionoideae</taxon>
        <taxon>50 kb inversion clade</taxon>
        <taxon>NPAAA clade</taxon>
        <taxon>Hologalegina</taxon>
        <taxon>IRL clade</taxon>
        <taxon>Fabeae</taxon>
        <taxon>Lathyrus</taxon>
    </lineage>
</organism>
<reference evidence="1 2" key="1">
    <citation type="journal article" date="2022" name="Nat. Genet.">
        <title>Improved pea reference genome and pan-genome highlight genomic features and evolutionary characteristics.</title>
        <authorList>
            <person name="Yang T."/>
            <person name="Liu R."/>
            <person name="Luo Y."/>
            <person name="Hu S."/>
            <person name="Wang D."/>
            <person name="Wang C."/>
            <person name="Pandey M.K."/>
            <person name="Ge S."/>
            <person name="Xu Q."/>
            <person name="Li N."/>
            <person name="Li G."/>
            <person name="Huang Y."/>
            <person name="Saxena R.K."/>
            <person name="Ji Y."/>
            <person name="Li M."/>
            <person name="Yan X."/>
            <person name="He Y."/>
            <person name="Liu Y."/>
            <person name="Wang X."/>
            <person name="Xiang C."/>
            <person name="Varshney R.K."/>
            <person name="Ding H."/>
            <person name="Gao S."/>
            <person name="Zong X."/>
        </authorList>
    </citation>
    <scope>NUCLEOTIDE SEQUENCE [LARGE SCALE GENOMIC DNA]</scope>
    <source>
        <strain evidence="1 2">cv. Zhongwan 6</strain>
    </source>
</reference>
<dbReference type="AlphaFoldDB" id="A0A9D5BPS6"/>
<sequence>MKELWKVDVKVHHKWSVVSKNKEHFEMIVIDKDCPKVARGDKAPLLCEVGHSTEAGIFRYKIENEVSHYGKCKCSKFVFCERLCSQLFGVSAAQMHDIMIKAGIDDPLEFPLALDVLLGSKIAFKVKCQLSWKSCYVVMILRDESFTKGSMEKKPDIYSPT</sequence>
<dbReference type="EMBL" id="JAMSHJ010000001">
    <property type="protein sequence ID" value="KAI5447460.1"/>
    <property type="molecule type" value="Genomic_DNA"/>
</dbReference>
<dbReference type="Gene3D" id="2.40.50.140">
    <property type="entry name" value="Nucleic acid-binding proteins"/>
    <property type="match status" value="1"/>
</dbReference>
<comment type="caution">
    <text evidence="1">The sequence shown here is derived from an EMBL/GenBank/DDBJ whole genome shotgun (WGS) entry which is preliminary data.</text>
</comment>
<protein>
    <submittedName>
        <fullName evidence="1">Uncharacterized protein</fullName>
    </submittedName>
</protein>